<feature type="domain" description="RNA polymerase sigma factor 70 region 4 type 2" evidence="6">
    <location>
        <begin position="110"/>
        <end position="162"/>
    </location>
</feature>
<dbReference type="Gene3D" id="1.10.1740.10">
    <property type="match status" value="1"/>
</dbReference>
<keyword evidence="4" id="KW-0804">Transcription</keyword>
<dbReference type="Proteomes" id="UP000078084">
    <property type="component" value="Unassembled WGS sequence"/>
</dbReference>
<evidence type="ECO:0000259" key="6">
    <source>
        <dbReference type="Pfam" id="PF08281"/>
    </source>
</evidence>
<keyword evidence="9" id="KW-1185">Reference proteome</keyword>
<evidence type="ECO:0000259" key="5">
    <source>
        <dbReference type="Pfam" id="PF04542"/>
    </source>
</evidence>
<dbReference type="SUPFAM" id="SSF88946">
    <property type="entry name" value="Sigma2 domain of RNA polymerase sigma factors"/>
    <property type="match status" value="1"/>
</dbReference>
<dbReference type="InterPro" id="IPR014284">
    <property type="entry name" value="RNA_pol_sigma-70_dom"/>
</dbReference>
<evidence type="ECO:0000313" key="10">
    <source>
        <dbReference type="Proteomes" id="UP000292039"/>
    </source>
</evidence>
<feature type="domain" description="RNA polymerase sigma-70 region 2" evidence="5">
    <location>
        <begin position="15"/>
        <end position="79"/>
    </location>
</feature>
<dbReference type="Pfam" id="PF04542">
    <property type="entry name" value="Sigma70_r2"/>
    <property type="match status" value="1"/>
</dbReference>
<dbReference type="GO" id="GO:0006352">
    <property type="term" value="P:DNA-templated transcription initiation"/>
    <property type="evidence" value="ECO:0007669"/>
    <property type="project" value="InterPro"/>
</dbReference>
<accession>A0A171KVR3</accession>
<evidence type="ECO:0000313" key="7">
    <source>
        <dbReference type="EMBL" id="KKO72980.1"/>
    </source>
</evidence>
<dbReference type="EMBL" id="SGWZ01000001">
    <property type="protein sequence ID" value="RZS73797.1"/>
    <property type="molecule type" value="Genomic_DNA"/>
</dbReference>
<dbReference type="OrthoDB" id="8654550at2"/>
<dbReference type="Pfam" id="PF08281">
    <property type="entry name" value="Sigma70_r4_2"/>
    <property type="match status" value="1"/>
</dbReference>
<dbReference type="InterPro" id="IPR013324">
    <property type="entry name" value="RNA_pol_sigma_r3/r4-like"/>
</dbReference>
<dbReference type="STRING" id="206506.AAV32_01250"/>
<dbReference type="NCBIfam" id="TIGR02937">
    <property type="entry name" value="sigma70-ECF"/>
    <property type="match status" value="1"/>
</dbReference>
<dbReference type="InterPro" id="IPR013325">
    <property type="entry name" value="RNA_pol_sigma_r2"/>
</dbReference>
<dbReference type="InterPro" id="IPR007627">
    <property type="entry name" value="RNA_pol_sigma70_r2"/>
</dbReference>
<protein>
    <submittedName>
        <fullName evidence="8">RNA polymerase sigma-70 factor (ECF subfamily)</fullName>
    </submittedName>
</protein>
<dbReference type="PANTHER" id="PTHR43133:SF63">
    <property type="entry name" value="RNA POLYMERASE SIGMA FACTOR FECI-RELATED"/>
    <property type="match status" value="1"/>
</dbReference>
<evidence type="ECO:0000313" key="8">
    <source>
        <dbReference type="EMBL" id="RZS73797.1"/>
    </source>
</evidence>
<organism evidence="7 9">
    <name type="scientific">Kerstersia gyiorum</name>
    <dbReference type="NCBI Taxonomy" id="206506"/>
    <lineage>
        <taxon>Bacteria</taxon>
        <taxon>Pseudomonadati</taxon>
        <taxon>Pseudomonadota</taxon>
        <taxon>Betaproteobacteria</taxon>
        <taxon>Burkholderiales</taxon>
        <taxon>Alcaligenaceae</taxon>
        <taxon>Kerstersia</taxon>
    </lineage>
</organism>
<keyword evidence="2" id="KW-0805">Transcription regulation</keyword>
<dbReference type="EMBL" id="LBNE01000001">
    <property type="protein sequence ID" value="KKO72980.1"/>
    <property type="molecule type" value="Genomic_DNA"/>
</dbReference>
<dbReference type="GeneID" id="99727497"/>
<evidence type="ECO:0000256" key="3">
    <source>
        <dbReference type="ARBA" id="ARBA00023082"/>
    </source>
</evidence>
<dbReference type="CDD" id="cd06171">
    <property type="entry name" value="Sigma70_r4"/>
    <property type="match status" value="1"/>
</dbReference>
<dbReference type="InterPro" id="IPR013249">
    <property type="entry name" value="RNA_pol_sigma70_r4_t2"/>
</dbReference>
<dbReference type="GO" id="GO:0016987">
    <property type="term" value="F:sigma factor activity"/>
    <property type="evidence" value="ECO:0007669"/>
    <property type="project" value="UniProtKB-KW"/>
</dbReference>
<comment type="similarity">
    <text evidence="1">Belongs to the sigma-70 factor family. ECF subfamily.</text>
</comment>
<comment type="caution">
    <text evidence="7">The sequence shown here is derived from an EMBL/GenBank/DDBJ whole genome shotgun (WGS) entry which is preliminary data.</text>
</comment>
<evidence type="ECO:0000313" key="9">
    <source>
        <dbReference type="Proteomes" id="UP000078084"/>
    </source>
</evidence>
<sequence length="170" mass="19251">MAGDIAQRDQIVHGLYREHHAWLVSLLRRRLGDNHQAADLAQDVFERLLRVDLAHLLEPRAYLSTIATRLVASHFRRRALEQAWEEVMAGQPEPCCDSVETQYLILESLLAVWKALDGLSLRTRQIFLMAQIDGLSHKEIAAQLGVTANAVQKAVARGLEQCYFAVYDFS</sequence>
<dbReference type="Proteomes" id="UP000292039">
    <property type="component" value="Unassembled WGS sequence"/>
</dbReference>
<dbReference type="SUPFAM" id="SSF88659">
    <property type="entry name" value="Sigma3 and sigma4 domains of RNA polymerase sigma factors"/>
    <property type="match status" value="1"/>
</dbReference>
<dbReference type="GO" id="GO:0003677">
    <property type="term" value="F:DNA binding"/>
    <property type="evidence" value="ECO:0007669"/>
    <property type="project" value="InterPro"/>
</dbReference>
<gene>
    <name evidence="7" type="ORF">AAV32_01250</name>
    <name evidence="8" type="ORF">EV679_1001</name>
</gene>
<name>A0A171KVR3_9BURK</name>
<reference evidence="7 9" key="1">
    <citation type="submission" date="2015-04" db="EMBL/GenBank/DDBJ databases">
        <title>Genome sequence of Kerstersia gyiorum CG1.</title>
        <authorList>
            <person name="Greninger A.L."/>
            <person name="Kozyreva V."/>
            <person name="Chaturvedi V."/>
        </authorList>
    </citation>
    <scope>NUCLEOTIDE SEQUENCE [LARGE SCALE GENOMIC DNA]</scope>
    <source>
        <strain evidence="7 9">CG1</strain>
    </source>
</reference>
<dbReference type="Gene3D" id="1.10.10.10">
    <property type="entry name" value="Winged helix-like DNA-binding domain superfamily/Winged helix DNA-binding domain"/>
    <property type="match status" value="1"/>
</dbReference>
<evidence type="ECO:0000256" key="2">
    <source>
        <dbReference type="ARBA" id="ARBA00023015"/>
    </source>
</evidence>
<dbReference type="RefSeq" id="WP_068366718.1">
    <property type="nucleotide sequence ID" value="NZ_CBCSEB010000002.1"/>
</dbReference>
<dbReference type="PANTHER" id="PTHR43133">
    <property type="entry name" value="RNA POLYMERASE ECF-TYPE SIGMA FACTO"/>
    <property type="match status" value="1"/>
</dbReference>
<dbReference type="InterPro" id="IPR039425">
    <property type="entry name" value="RNA_pol_sigma-70-like"/>
</dbReference>
<dbReference type="AlphaFoldDB" id="A0A171KVR3"/>
<evidence type="ECO:0000256" key="4">
    <source>
        <dbReference type="ARBA" id="ARBA00023163"/>
    </source>
</evidence>
<keyword evidence="3" id="KW-0731">Sigma factor</keyword>
<proteinExistence type="inferred from homology"/>
<reference evidence="8 10" key="2">
    <citation type="submission" date="2019-02" db="EMBL/GenBank/DDBJ databases">
        <title>Genomic Encyclopedia of Type Strains, Phase IV (KMG-IV): sequencing the most valuable type-strain genomes for metagenomic binning, comparative biology and taxonomic classification.</title>
        <authorList>
            <person name="Goeker M."/>
        </authorList>
    </citation>
    <scope>NUCLEOTIDE SEQUENCE [LARGE SCALE GENOMIC DNA]</scope>
    <source>
        <strain evidence="8 10">DSM 16618</strain>
    </source>
</reference>
<dbReference type="InterPro" id="IPR036388">
    <property type="entry name" value="WH-like_DNA-bd_sf"/>
</dbReference>
<evidence type="ECO:0000256" key="1">
    <source>
        <dbReference type="ARBA" id="ARBA00010641"/>
    </source>
</evidence>